<accession>A0A0G1Y5P9</accession>
<dbReference type="Proteomes" id="UP000034588">
    <property type="component" value="Unassembled WGS sequence"/>
</dbReference>
<proteinExistence type="predicted"/>
<protein>
    <submittedName>
        <fullName evidence="1">Uncharacterized protein</fullName>
    </submittedName>
</protein>
<comment type="caution">
    <text evidence="1">The sequence shown here is derived from an EMBL/GenBank/DDBJ whole genome shotgun (WGS) entry which is preliminary data.</text>
</comment>
<reference evidence="1 2" key="1">
    <citation type="journal article" date="2015" name="Nature">
        <title>rRNA introns, odd ribosomes, and small enigmatic genomes across a large radiation of phyla.</title>
        <authorList>
            <person name="Brown C.T."/>
            <person name="Hug L.A."/>
            <person name="Thomas B.C."/>
            <person name="Sharon I."/>
            <person name="Castelle C.J."/>
            <person name="Singh A."/>
            <person name="Wilkins M.J."/>
            <person name="Williams K.H."/>
            <person name="Banfield J.F."/>
        </authorList>
    </citation>
    <scope>NUCLEOTIDE SEQUENCE [LARGE SCALE GENOMIC DNA]</scope>
</reference>
<gene>
    <name evidence="1" type="ORF">UY48_C0045G0008</name>
</gene>
<organism evidence="1 2">
    <name type="scientific">Candidatus Gottesmanbacteria bacterium GW2011_GWB1_49_7</name>
    <dbReference type="NCBI Taxonomy" id="1618448"/>
    <lineage>
        <taxon>Bacteria</taxon>
        <taxon>Candidatus Gottesmaniibacteriota</taxon>
    </lineage>
</organism>
<evidence type="ECO:0000313" key="1">
    <source>
        <dbReference type="EMBL" id="KKW10197.1"/>
    </source>
</evidence>
<name>A0A0G1Y5P9_9BACT</name>
<sequence>MKLLFCSKGCFDIIRLFHEERSCVCGKVKGRYLKDGHYAEYSGEGAVPLGMDNHEFTQTLKQWPNWKHSRGLRFDAFFIGKNCKTFVNLDAPAGPVQVDPEIRQIADREKIVQEVIAELIKNGVLTDP</sequence>
<dbReference type="AlphaFoldDB" id="A0A0G1Y5P9"/>
<evidence type="ECO:0000313" key="2">
    <source>
        <dbReference type="Proteomes" id="UP000034588"/>
    </source>
</evidence>
<dbReference type="EMBL" id="LCQD01000045">
    <property type="protein sequence ID" value="KKW10197.1"/>
    <property type="molecule type" value="Genomic_DNA"/>
</dbReference>